<dbReference type="EMBL" id="VXIV02000985">
    <property type="protein sequence ID" value="KAF6034844.1"/>
    <property type="molecule type" value="Genomic_DNA"/>
</dbReference>
<evidence type="ECO:0000313" key="1">
    <source>
        <dbReference type="EMBL" id="KAF6034844.1"/>
    </source>
</evidence>
<keyword evidence="2" id="KW-1185">Reference proteome</keyword>
<accession>A0A7J7KA75</accession>
<evidence type="ECO:0000313" key="2">
    <source>
        <dbReference type="Proteomes" id="UP000593567"/>
    </source>
</evidence>
<protein>
    <submittedName>
        <fullName evidence="1">Uncharacterized protein</fullName>
    </submittedName>
</protein>
<comment type="caution">
    <text evidence="1">The sequence shown here is derived from an EMBL/GenBank/DDBJ whole genome shotgun (WGS) entry which is preliminary data.</text>
</comment>
<reference evidence="1" key="1">
    <citation type="submission" date="2020-06" db="EMBL/GenBank/DDBJ databases">
        <title>Draft genome of Bugula neritina, a colonial animal packing powerful symbionts and potential medicines.</title>
        <authorList>
            <person name="Rayko M."/>
        </authorList>
    </citation>
    <scope>NUCLEOTIDE SEQUENCE [LARGE SCALE GENOMIC DNA]</scope>
    <source>
        <strain evidence="1">Kwan_BN1</strain>
    </source>
</reference>
<organism evidence="1 2">
    <name type="scientific">Bugula neritina</name>
    <name type="common">Brown bryozoan</name>
    <name type="synonym">Sertularia neritina</name>
    <dbReference type="NCBI Taxonomy" id="10212"/>
    <lineage>
        <taxon>Eukaryota</taxon>
        <taxon>Metazoa</taxon>
        <taxon>Spiralia</taxon>
        <taxon>Lophotrochozoa</taxon>
        <taxon>Bryozoa</taxon>
        <taxon>Gymnolaemata</taxon>
        <taxon>Cheilostomatida</taxon>
        <taxon>Flustrina</taxon>
        <taxon>Buguloidea</taxon>
        <taxon>Bugulidae</taxon>
        <taxon>Bugula</taxon>
    </lineage>
</organism>
<dbReference type="AlphaFoldDB" id="A0A7J7KA75"/>
<gene>
    <name evidence="1" type="ORF">EB796_006850</name>
</gene>
<sequence>MTPTVKTTAARYATTMATNVIPKTTDIGTEKEASTSYKTASQNVNNLFMILMGGININTHNDNILIEQPKSYKSEIAQTSDKTGE</sequence>
<name>A0A7J7KA75_BUGNE</name>
<dbReference type="Proteomes" id="UP000593567">
    <property type="component" value="Unassembled WGS sequence"/>
</dbReference>
<proteinExistence type="predicted"/>